<keyword evidence="1" id="KW-1133">Transmembrane helix</keyword>
<dbReference type="Pfam" id="PF05317">
    <property type="entry name" value="Thermopsin"/>
    <property type="match status" value="1"/>
</dbReference>
<keyword evidence="1" id="KW-0472">Membrane</keyword>
<sequence length="776" mass="84712">MKIEPLTLDKFIRVEKRVFFMRRLIVLILVLSSLFSLFTTINSLSYVISCHIVDLPPGYFECIYQYVNNGLYVVYYSTAPVYFAVQTVSGYTAFSTQGTSYYGYISLPEGEYKVLFVNNMTDSNVTIQVYLGDGRPYPTGIADYGIDASNGVARPYVEKFNGVVGVAQVYSISAYNASINSYGASLQLNTVLQVNTVQGSQEYWLQNVVQFSTNTSQYRVVDNVWNYTSYPSVLNSSAITGEGTVASTLEGTHLNYYYVYSTNWFNTTYPLYTALLIKVATVPQGVRVVFSYLNGTSFTDYDNVTIKVGGVTSAYLLVDGYNTTGSGNAYDTELVFGGECNGEITQFDQINATIYMFYLNNTGVLTPKSLSPFGLDTAEASDNLFTVPYQGAYNVEVGNGNELVIANKSFPFDVGLVNGSKVIDLGQRADVELDVRGGVPPYLVEIGNETFIDLFVGNTYYSFLPNGTGDLTYPITVEDLYGNTKSLDYSLRVNPDPTVSLSVPRNDTDVGLPITLTPNVRGGTPPYNETWYVNGVQVPANGAFNFSSPGTYNLTLKVVDSVGYAVEKSVTVEVYKDPSLTVSTNQTVTDQGVPIGLNITGYYGVPPYTVKVYVNGTLENASVTQTGVRVPLDLAPGVYSVEVKLTDSAGYQVDKTVILRFNQDPTLAVNEVAQGSFFVTATSVTISGGAYQGTPPYTYTVYVNGNKYYNGNDLSLSVPLSLGKNNITVVVKDSSGVSITRTILVYSGYDWADIAALIAVVIIASLVLIFLKKRRR</sequence>
<dbReference type="KEGG" id="csty:KN1_13100"/>
<dbReference type="AlphaFoldDB" id="A0A8D5U6R8"/>
<dbReference type="SUPFAM" id="SSF49299">
    <property type="entry name" value="PKD domain"/>
    <property type="match status" value="1"/>
</dbReference>
<keyword evidence="1" id="KW-0812">Transmembrane</keyword>
<feature type="transmembrane region" description="Helical" evidence="1">
    <location>
        <begin position="751"/>
        <end position="771"/>
    </location>
</feature>
<accession>A0A8D5U6R8</accession>
<dbReference type="EMBL" id="AP024597">
    <property type="protein sequence ID" value="BCU70013.1"/>
    <property type="molecule type" value="Genomic_DNA"/>
</dbReference>
<name>A0A8D5U6R8_9CREN</name>
<keyword evidence="3" id="KW-1185">Reference proteome</keyword>
<gene>
    <name evidence="2" type="ORF">KN1_13100</name>
</gene>
<protein>
    <submittedName>
        <fullName evidence="2">Thermopsin</fullName>
    </submittedName>
</protein>
<organism evidence="2 3">
    <name type="scientific">Stygiolobus caldivivus</name>
    <dbReference type="NCBI Taxonomy" id="2824673"/>
    <lineage>
        <taxon>Archaea</taxon>
        <taxon>Thermoproteota</taxon>
        <taxon>Thermoprotei</taxon>
        <taxon>Sulfolobales</taxon>
        <taxon>Sulfolobaceae</taxon>
        <taxon>Stygiolobus</taxon>
    </lineage>
</organism>
<proteinExistence type="predicted"/>
<dbReference type="Gene3D" id="2.60.40.10">
    <property type="entry name" value="Immunoglobulins"/>
    <property type="match status" value="2"/>
</dbReference>
<dbReference type="Proteomes" id="UP000825123">
    <property type="component" value="Chromosome"/>
</dbReference>
<dbReference type="InterPro" id="IPR013783">
    <property type="entry name" value="Ig-like_fold"/>
</dbReference>
<dbReference type="InterPro" id="IPR035986">
    <property type="entry name" value="PKD_dom_sf"/>
</dbReference>
<evidence type="ECO:0000256" key="1">
    <source>
        <dbReference type="SAM" id="Phobius"/>
    </source>
</evidence>
<evidence type="ECO:0000313" key="3">
    <source>
        <dbReference type="Proteomes" id="UP000825123"/>
    </source>
</evidence>
<dbReference type="CDD" id="cd00146">
    <property type="entry name" value="PKD"/>
    <property type="match status" value="1"/>
</dbReference>
<reference evidence="2 3" key="1">
    <citation type="submission" date="2021-04" db="EMBL/GenBank/DDBJ databases">
        <title>Complete genome sequence of Stygiolobus sp. KN-1.</title>
        <authorList>
            <person name="Nakamura K."/>
            <person name="Sakai H."/>
            <person name="Kurosawa N."/>
        </authorList>
    </citation>
    <scope>NUCLEOTIDE SEQUENCE [LARGE SCALE GENOMIC DNA]</scope>
    <source>
        <strain evidence="2 3">KN-1</strain>
    </source>
</reference>
<evidence type="ECO:0000313" key="2">
    <source>
        <dbReference type="EMBL" id="BCU70013.1"/>
    </source>
</evidence>
<dbReference type="InterPro" id="IPR007981">
    <property type="entry name" value="Peptidase_A5"/>
</dbReference>